<dbReference type="Proteomes" id="UP001303408">
    <property type="component" value="Chromosome"/>
</dbReference>
<reference evidence="2" key="1">
    <citation type="submission" date="2023-09" db="EMBL/GenBank/DDBJ databases">
        <title>Demequina sp. a novel bacteria isolated from Capsicum annuum.</title>
        <authorList>
            <person name="Humaira Z."/>
            <person name="Lee J."/>
            <person name="Cho D."/>
        </authorList>
    </citation>
    <scope>NUCLEOTIDE SEQUENCE</scope>
    <source>
        <strain evidence="2">PMTSA13</strain>
    </source>
</reference>
<dbReference type="EMBL" id="CP134880">
    <property type="protein sequence ID" value="WNM27342.1"/>
    <property type="molecule type" value="Genomic_DNA"/>
</dbReference>
<name>A0AA96J9J7_9MICO</name>
<evidence type="ECO:0008006" key="3">
    <source>
        <dbReference type="Google" id="ProtNLM"/>
    </source>
</evidence>
<dbReference type="AlphaFoldDB" id="A0AA96J9J7"/>
<keyword evidence="1" id="KW-0732">Signal</keyword>
<sequence>MNKQLVVLAGGALLLGACSAPTATDSPSGSPTAAAHELVAVDEVATASASPAPAAVEVEITLEEAGQQYLDIVRPVNEAILAKKDAWDAAVDASDWETLTEISATWEDANRAFVDAMLTAEWPDDLQPYVDTIVTDTADDIAFYAGVAKATTVDEFQTAWLYPVDFSNAAAQDLRIRLGLGNVGEDE</sequence>
<dbReference type="RefSeq" id="WP_313543323.1">
    <property type="nucleotide sequence ID" value="NZ_CP134880.1"/>
</dbReference>
<evidence type="ECO:0000256" key="1">
    <source>
        <dbReference type="SAM" id="SignalP"/>
    </source>
</evidence>
<dbReference type="PROSITE" id="PS51257">
    <property type="entry name" value="PROKAR_LIPOPROTEIN"/>
    <property type="match status" value="1"/>
</dbReference>
<evidence type="ECO:0000313" key="2">
    <source>
        <dbReference type="EMBL" id="WNM27342.1"/>
    </source>
</evidence>
<organism evidence="2">
    <name type="scientific">Demequina capsici</name>
    <dbReference type="NCBI Taxonomy" id="3075620"/>
    <lineage>
        <taxon>Bacteria</taxon>
        <taxon>Bacillati</taxon>
        <taxon>Actinomycetota</taxon>
        <taxon>Actinomycetes</taxon>
        <taxon>Micrococcales</taxon>
        <taxon>Demequinaceae</taxon>
        <taxon>Demequina</taxon>
    </lineage>
</organism>
<gene>
    <name evidence="2" type="ORF">RN607_14255</name>
</gene>
<proteinExistence type="predicted"/>
<dbReference type="KEGG" id="dcp:RN607_14255"/>
<accession>A0AA96J9J7</accession>
<feature type="signal peptide" evidence="1">
    <location>
        <begin position="1"/>
        <end position="23"/>
    </location>
</feature>
<protein>
    <recommendedName>
        <fullName evidence="3">Lipoprotein</fullName>
    </recommendedName>
</protein>
<feature type="chain" id="PRO_5041688108" description="Lipoprotein" evidence="1">
    <location>
        <begin position="24"/>
        <end position="187"/>
    </location>
</feature>